<dbReference type="Pfam" id="PF25829">
    <property type="entry name" value="DUF7953"/>
    <property type="match status" value="1"/>
</dbReference>
<dbReference type="Proteomes" id="UP000326396">
    <property type="component" value="Linkage Group LG15"/>
</dbReference>
<dbReference type="AlphaFoldDB" id="A0A5N6P1X5"/>
<accession>A0A5N6P1X5</accession>
<keyword evidence="4" id="KW-1185">Reference proteome</keyword>
<reference evidence="3 4" key="1">
    <citation type="submission" date="2019-05" db="EMBL/GenBank/DDBJ databases">
        <title>Mikania micrantha, genome provides insights into the molecular mechanism of rapid growth.</title>
        <authorList>
            <person name="Liu B."/>
        </authorList>
    </citation>
    <scope>NUCLEOTIDE SEQUENCE [LARGE SCALE GENOMIC DNA]</scope>
    <source>
        <strain evidence="3">NLD-2019</strain>
        <tissue evidence="3">Leaf</tissue>
    </source>
</reference>
<feature type="transmembrane region" description="Helical" evidence="1">
    <location>
        <begin position="222"/>
        <end position="247"/>
    </location>
</feature>
<dbReference type="InterPro" id="IPR057713">
    <property type="entry name" value="DUF7953"/>
</dbReference>
<name>A0A5N6P1X5_9ASTR</name>
<evidence type="ECO:0000256" key="1">
    <source>
        <dbReference type="SAM" id="Phobius"/>
    </source>
</evidence>
<comment type="caution">
    <text evidence="3">The sequence shown here is derived from an EMBL/GenBank/DDBJ whole genome shotgun (WGS) entry which is preliminary data.</text>
</comment>
<proteinExistence type="predicted"/>
<dbReference type="OrthoDB" id="2014701at2759"/>
<feature type="domain" description="DUF7953" evidence="2">
    <location>
        <begin position="82"/>
        <end position="194"/>
    </location>
</feature>
<evidence type="ECO:0000313" key="3">
    <source>
        <dbReference type="EMBL" id="KAD5803152.1"/>
    </source>
</evidence>
<organism evidence="3 4">
    <name type="scientific">Mikania micrantha</name>
    <name type="common">bitter vine</name>
    <dbReference type="NCBI Taxonomy" id="192012"/>
    <lineage>
        <taxon>Eukaryota</taxon>
        <taxon>Viridiplantae</taxon>
        <taxon>Streptophyta</taxon>
        <taxon>Embryophyta</taxon>
        <taxon>Tracheophyta</taxon>
        <taxon>Spermatophyta</taxon>
        <taxon>Magnoliopsida</taxon>
        <taxon>eudicotyledons</taxon>
        <taxon>Gunneridae</taxon>
        <taxon>Pentapetalae</taxon>
        <taxon>asterids</taxon>
        <taxon>campanulids</taxon>
        <taxon>Asterales</taxon>
        <taxon>Asteraceae</taxon>
        <taxon>Asteroideae</taxon>
        <taxon>Heliantheae alliance</taxon>
        <taxon>Eupatorieae</taxon>
        <taxon>Mikania</taxon>
    </lineage>
</organism>
<evidence type="ECO:0000259" key="2">
    <source>
        <dbReference type="Pfam" id="PF25829"/>
    </source>
</evidence>
<keyword evidence="1" id="KW-1133">Transmembrane helix</keyword>
<keyword evidence="1" id="KW-0812">Transmembrane</keyword>
<keyword evidence="1" id="KW-0472">Membrane</keyword>
<dbReference type="EMBL" id="SZYD01000007">
    <property type="protein sequence ID" value="KAD5803152.1"/>
    <property type="molecule type" value="Genomic_DNA"/>
</dbReference>
<dbReference type="PANTHER" id="PTHR33780:SF3">
    <property type="entry name" value="EXPRESSED PROTEIN"/>
    <property type="match status" value="1"/>
</dbReference>
<gene>
    <name evidence="3" type="ORF">E3N88_14512</name>
</gene>
<evidence type="ECO:0000313" key="4">
    <source>
        <dbReference type="Proteomes" id="UP000326396"/>
    </source>
</evidence>
<sequence>MSCDLRAVAPVRNQEEAKSSELWGRFLLVSSYRFSSQRLPPPRTPSVSIPQARDLEILGCPRFAWGIKGVHKAINCLELLLSAVVTLHSLEIYTTHEWISPPTVYFQCNGGNKTLLPDVKKKNTVYTFKGEESFQPLTDFESTKCKRCGLYEEDRIKSDDVFDEWELCPSDFKSDDGRYVHTKGKEFNATFLCHECVKEGATSDNASHAREKENAMHWSVKLIIGISIVVSTVLLIMGLVVASKYWLKRKRQQEQARFLKLFEDTDDIEDDLGIGPLSDSIL</sequence>
<dbReference type="PANTHER" id="PTHR33780">
    <property type="entry name" value="EXPRESSED PROTEIN"/>
    <property type="match status" value="1"/>
</dbReference>
<protein>
    <recommendedName>
        <fullName evidence="2">DUF7953 domain-containing protein</fullName>
    </recommendedName>
</protein>